<dbReference type="GO" id="GO:0006629">
    <property type="term" value="P:lipid metabolic process"/>
    <property type="evidence" value="ECO:0007669"/>
    <property type="project" value="InterPro"/>
</dbReference>
<dbReference type="SUPFAM" id="SSF51695">
    <property type="entry name" value="PLC-like phosphodiesterases"/>
    <property type="match status" value="1"/>
</dbReference>
<dbReference type="GO" id="GO:0008081">
    <property type="term" value="F:phosphoric diester hydrolase activity"/>
    <property type="evidence" value="ECO:0007669"/>
    <property type="project" value="InterPro"/>
</dbReference>
<evidence type="ECO:0000256" key="1">
    <source>
        <dbReference type="SAM" id="SignalP"/>
    </source>
</evidence>
<protein>
    <recommendedName>
        <fullName evidence="4">PLC-like phosphodiesterase</fullName>
    </recommendedName>
</protein>
<sequence length="313" mass="34867">MLALGVILLLQTLLTAPVLAAPHSFHIRSFIDLFTRADTCNGNAALCDRKYSEVTFIGTHDSAFVGLLPTQNQIKSITDQLDGGIRYLQSQTHNFENQVKMCHTSCDLEDAGPVEDYLRELKTWMDKNPRDMVTLLLTNPDKVPMSTFDDIFKKVGLDHMGFRPDRALSPLAMDAWPTIGDMITSGQRLVTFIDYGADETAVPYLLDEFNYYFETPYGVTDSKFAQCKIDRANKKNADGKASMLIVNHMLNVKLPFNIVVPDRINADKTNSASSVNAQSDLCKGMYGRNPNVVLIDFFGQGDPIPAQVRMNGL</sequence>
<dbReference type="InterPro" id="IPR051057">
    <property type="entry name" value="PI-PLC_domain"/>
</dbReference>
<proteinExistence type="predicted"/>
<name>A0A4Z1P4T4_9PEZI</name>
<dbReference type="STRING" id="86259.A0A4Z1P4T4"/>
<keyword evidence="3" id="KW-1185">Reference proteome</keyword>
<feature type="signal peptide" evidence="1">
    <location>
        <begin position="1"/>
        <end position="20"/>
    </location>
</feature>
<keyword evidence="1" id="KW-0732">Signal</keyword>
<dbReference type="EMBL" id="SNSC02000019">
    <property type="protein sequence ID" value="TID15860.1"/>
    <property type="molecule type" value="Genomic_DNA"/>
</dbReference>
<accession>A0A4Z1P4T4</accession>
<dbReference type="PANTHER" id="PTHR13593">
    <property type="match status" value="1"/>
</dbReference>
<evidence type="ECO:0008006" key="4">
    <source>
        <dbReference type="Google" id="ProtNLM"/>
    </source>
</evidence>
<dbReference type="AlphaFoldDB" id="A0A4Z1P4T4"/>
<evidence type="ECO:0000313" key="2">
    <source>
        <dbReference type="EMBL" id="TID15860.1"/>
    </source>
</evidence>
<gene>
    <name evidence="2" type="ORF">E6O75_ATG08918</name>
</gene>
<evidence type="ECO:0000313" key="3">
    <source>
        <dbReference type="Proteomes" id="UP000298493"/>
    </source>
</evidence>
<dbReference type="PANTHER" id="PTHR13593:SF146">
    <property type="entry name" value="PLC-LIKE PHOSPHODIESTERASE"/>
    <property type="match status" value="1"/>
</dbReference>
<reference evidence="2 3" key="1">
    <citation type="submission" date="2019-04" db="EMBL/GenBank/DDBJ databases">
        <title>High contiguity whole genome sequence and gene annotation resource for two Venturia nashicola isolates.</title>
        <authorList>
            <person name="Prokchorchik M."/>
            <person name="Won K."/>
            <person name="Lee Y."/>
            <person name="Choi E.D."/>
            <person name="Segonzac C."/>
            <person name="Sohn K.H."/>
        </authorList>
    </citation>
    <scope>NUCLEOTIDE SEQUENCE [LARGE SCALE GENOMIC DNA]</scope>
    <source>
        <strain evidence="2 3">PRI2</strain>
    </source>
</reference>
<comment type="caution">
    <text evidence="2">The sequence shown here is derived from an EMBL/GenBank/DDBJ whole genome shotgun (WGS) entry which is preliminary data.</text>
</comment>
<organism evidence="2 3">
    <name type="scientific">Venturia nashicola</name>
    <dbReference type="NCBI Taxonomy" id="86259"/>
    <lineage>
        <taxon>Eukaryota</taxon>
        <taxon>Fungi</taxon>
        <taxon>Dikarya</taxon>
        <taxon>Ascomycota</taxon>
        <taxon>Pezizomycotina</taxon>
        <taxon>Dothideomycetes</taxon>
        <taxon>Pleosporomycetidae</taxon>
        <taxon>Venturiales</taxon>
        <taxon>Venturiaceae</taxon>
        <taxon>Venturia</taxon>
    </lineage>
</organism>
<feature type="chain" id="PRO_5021300348" description="PLC-like phosphodiesterase" evidence="1">
    <location>
        <begin position="21"/>
        <end position="313"/>
    </location>
</feature>
<dbReference type="Pfam" id="PF26146">
    <property type="entry name" value="PI-PLC_X"/>
    <property type="match status" value="1"/>
</dbReference>
<dbReference type="Proteomes" id="UP000298493">
    <property type="component" value="Unassembled WGS sequence"/>
</dbReference>
<dbReference type="Gene3D" id="3.20.20.190">
    <property type="entry name" value="Phosphatidylinositol (PI) phosphodiesterase"/>
    <property type="match status" value="1"/>
</dbReference>
<dbReference type="InterPro" id="IPR017946">
    <property type="entry name" value="PLC-like_Pdiesterase_TIM-brl"/>
</dbReference>